<name>A0A6P3X4W7_DINQU</name>
<feature type="compositionally biased region" description="Low complexity" evidence="4">
    <location>
        <begin position="281"/>
        <end position="301"/>
    </location>
</feature>
<dbReference type="InterPro" id="IPR015943">
    <property type="entry name" value="WD40/YVTN_repeat-like_dom_sf"/>
</dbReference>
<evidence type="ECO:0000313" key="5">
    <source>
        <dbReference type="Proteomes" id="UP000515204"/>
    </source>
</evidence>
<keyword evidence="2" id="KW-0677">Repeat</keyword>
<feature type="compositionally biased region" description="Basic and acidic residues" evidence="4">
    <location>
        <begin position="960"/>
        <end position="976"/>
    </location>
</feature>
<dbReference type="SUPFAM" id="SSF50978">
    <property type="entry name" value="WD40 repeat-like"/>
    <property type="match status" value="1"/>
</dbReference>
<feature type="repeat" description="WD" evidence="3">
    <location>
        <begin position="678"/>
        <end position="713"/>
    </location>
</feature>
<dbReference type="KEGG" id="dqu:106743702"/>
<feature type="compositionally biased region" description="Basic and acidic residues" evidence="4">
    <location>
        <begin position="1142"/>
        <end position="1158"/>
    </location>
</feature>
<accession>A0A6P3X4W7</accession>
<keyword evidence="1 3" id="KW-0853">WD repeat</keyword>
<dbReference type="PROSITE" id="PS50294">
    <property type="entry name" value="WD_REPEATS_REGION"/>
    <property type="match status" value="1"/>
</dbReference>
<dbReference type="AlphaFoldDB" id="A0A6P3X4W7"/>
<feature type="region of interest" description="Disordered" evidence="4">
    <location>
        <begin position="1077"/>
        <end position="1096"/>
    </location>
</feature>
<dbReference type="Pfam" id="PF00400">
    <property type="entry name" value="WD40"/>
    <property type="match status" value="2"/>
</dbReference>
<proteinExistence type="predicted"/>
<dbReference type="PROSITE" id="PS00678">
    <property type="entry name" value="WD_REPEATS_1"/>
    <property type="match status" value="1"/>
</dbReference>
<evidence type="ECO:0000256" key="3">
    <source>
        <dbReference type="PROSITE-ProRule" id="PRU00221"/>
    </source>
</evidence>
<dbReference type="InterPro" id="IPR036322">
    <property type="entry name" value="WD40_repeat_dom_sf"/>
</dbReference>
<feature type="compositionally biased region" description="Basic and acidic residues" evidence="4">
    <location>
        <begin position="330"/>
        <end position="363"/>
    </location>
</feature>
<feature type="region of interest" description="Disordered" evidence="4">
    <location>
        <begin position="1"/>
        <end position="30"/>
    </location>
</feature>
<feature type="compositionally biased region" description="Basic and acidic residues" evidence="4">
    <location>
        <begin position="122"/>
        <end position="131"/>
    </location>
</feature>
<feature type="region of interest" description="Disordered" evidence="4">
    <location>
        <begin position="955"/>
        <end position="1003"/>
    </location>
</feature>
<keyword evidence="5" id="KW-1185">Reference proteome</keyword>
<dbReference type="GO" id="GO:0044458">
    <property type="term" value="P:motile cilium assembly"/>
    <property type="evidence" value="ECO:0007669"/>
    <property type="project" value="TreeGrafter"/>
</dbReference>
<feature type="region of interest" description="Disordered" evidence="4">
    <location>
        <begin position="1142"/>
        <end position="1233"/>
    </location>
</feature>
<organism evidence="5 6">
    <name type="scientific">Dinoponera quadriceps</name>
    <name type="common">South American ant</name>
    <dbReference type="NCBI Taxonomy" id="609295"/>
    <lineage>
        <taxon>Eukaryota</taxon>
        <taxon>Metazoa</taxon>
        <taxon>Ecdysozoa</taxon>
        <taxon>Arthropoda</taxon>
        <taxon>Hexapoda</taxon>
        <taxon>Insecta</taxon>
        <taxon>Pterygota</taxon>
        <taxon>Neoptera</taxon>
        <taxon>Endopterygota</taxon>
        <taxon>Hymenoptera</taxon>
        <taxon>Apocrita</taxon>
        <taxon>Aculeata</taxon>
        <taxon>Formicoidea</taxon>
        <taxon>Formicidae</taxon>
        <taxon>Ponerinae</taxon>
        <taxon>Ponerini</taxon>
        <taxon>Dinoponera</taxon>
    </lineage>
</organism>
<dbReference type="InterPro" id="IPR019775">
    <property type="entry name" value="WD40_repeat_CS"/>
</dbReference>
<dbReference type="InterPro" id="IPR001680">
    <property type="entry name" value="WD40_rpt"/>
</dbReference>
<dbReference type="SMART" id="SM00320">
    <property type="entry name" value="WD40"/>
    <property type="match status" value="5"/>
</dbReference>
<feature type="compositionally biased region" description="Basic and acidic residues" evidence="4">
    <location>
        <begin position="214"/>
        <end position="240"/>
    </location>
</feature>
<feature type="region of interest" description="Disordered" evidence="4">
    <location>
        <begin position="214"/>
        <end position="387"/>
    </location>
</feature>
<evidence type="ECO:0000256" key="2">
    <source>
        <dbReference type="ARBA" id="ARBA00022737"/>
    </source>
</evidence>
<feature type="compositionally biased region" description="Basic residues" evidence="4">
    <location>
        <begin position="1"/>
        <end position="13"/>
    </location>
</feature>
<dbReference type="OrthoDB" id="2096344at2759"/>
<feature type="compositionally biased region" description="Basic and acidic residues" evidence="4">
    <location>
        <begin position="374"/>
        <end position="387"/>
    </location>
</feature>
<sequence>MASRGRMLKRSRHVSSFLEESTESATPLNTTVNVVVDVHNEASQLIDIESVPESSDEKEAKQSERSDGSKGSSSRRASVEVPRGDRRVAVTRTRLDETRDRVTLESFDLIEEIGPPQGSVRTPEEAMPEVKPRRRKQWSTVNAASEPEDNSRRQPRKRWAKDTSVIRLPETRSKSPLIDEDEDEDTHKPVPAPRTNVRRDVFFFDNSAFVENEEVLRIETDHRRDSTKIEMRRMSERSSNAEEVEETRTSGTSSGSLKKVAQEVSVRSKRDRLVDSEARSSRSSGSRKNSSGELNSSSSLEKVTDLQSSSITYEETSTSDKDRSLRKRERSLFRKKDVLPNDDKASPSAKDTRSIADAEADTRLRKKKRKKRTQGKEDKEQGDKRQEAETRYISVTVHRTDLLEADYANAKRPMVKVHIVDARTGNYLRNSGDRENTSVFLQPMITGKFDFRENRSIIPVWEEELIFEHDFDAITRRDGDGQVVILFEVIDPLSFAEASFSSEGCWSKIAWAFLKPLGSNDTLHTDKKVRLQLYKPRRSFKKYDRHTCEVYTWWQSNNRDKYPSSLFVTVTSVSPPKVKPLLYRQLATKDISDVRSDSQEHSYARTSTAVSLPKWARLAAQSCKIPNDRMFETETSENGCFYVAFSSDGKYLACVHSEEYSYPVVVYEVETGKTHVRFPGHKTFVYSLNWSSDDRCLLSASADQTARVWDVRNRIVQHVEMLPHPAYVYCAKYGPGNTTIVATGCYDRVTRVWASDKRSRERVLCQELEGHEGFVNSLVFQKSGDLITADSVGAIIVWSARRNGKMPTKREWCIARKIKVREIEGVVINTIVLHPLESRLLVHSRNSGLRMLDLATGVVLQRYDGLNNQRVQMKACVSPCGGLVLCGGEDSALNVWHLETGEHLAKYTSGRDYRAVTCVDYHPYDHVLAYSGFGGPTAARVLRFNNNVSNSDVGLTITAETRDPRDQLNDGYHRPESASSLRNARPPRPYTTRSLPDEPPDVTPAIARVRERRRGQPPNDLRYIDEVQRRVERWPVDDPQFLRETAAQQLREDTEARRKDIADRIYRRMRRAYMMRRSEQRRPPGELPVTSRDSNHNLVGGEPEEEAVSADEALPDYVVPARNHTNLSDAFSDLRLEDRGTLPTRLNRDPPLHLRDAIDTSGSETSGKSMLNRLDTRTTSSTGYEENVEMKQPPRRFADNVVIDVEELPNPVERTSKSDSSPRSDGTFVIIRK</sequence>
<feature type="compositionally biased region" description="Basic and acidic residues" evidence="4">
    <location>
        <begin position="266"/>
        <end position="280"/>
    </location>
</feature>
<evidence type="ECO:0000256" key="4">
    <source>
        <dbReference type="SAM" id="MobiDB-lite"/>
    </source>
</evidence>
<dbReference type="Proteomes" id="UP000515204">
    <property type="component" value="Unplaced"/>
</dbReference>
<gene>
    <name evidence="6" type="primary">LOC106743702</name>
</gene>
<reference evidence="6" key="1">
    <citation type="submission" date="2025-08" db="UniProtKB">
        <authorList>
            <consortium name="RefSeq"/>
        </authorList>
    </citation>
    <scope>IDENTIFICATION</scope>
</reference>
<protein>
    <submittedName>
        <fullName evidence="6">Jouberin-like</fullName>
    </submittedName>
</protein>
<dbReference type="RefSeq" id="XP_014473287.1">
    <property type="nucleotide sequence ID" value="XM_014617801.1"/>
</dbReference>
<dbReference type="GeneID" id="106743702"/>
<dbReference type="PROSITE" id="PS50082">
    <property type="entry name" value="WD_REPEATS_2"/>
    <property type="match status" value="1"/>
</dbReference>
<feature type="compositionally biased region" description="Basic and acidic residues" evidence="4">
    <location>
        <begin position="55"/>
        <end position="68"/>
    </location>
</feature>
<dbReference type="PANTHER" id="PTHR44499:SF1">
    <property type="entry name" value="JOUBERIN"/>
    <property type="match status" value="1"/>
</dbReference>
<evidence type="ECO:0000313" key="6">
    <source>
        <dbReference type="RefSeq" id="XP_014473287.1"/>
    </source>
</evidence>
<dbReference type="InterPro" id="IPR052803">
    <property type="entry name" value="Cilium-Associated_Jouberin"/>
</dbReference>
<dbReference type="GO" id="GO:0036064">
    <property type="term" value="C:ciliary basal body"/>
    <property type="evidence" value="ECO:0007669"/>
    <property type="project" value="TreeGrafter"/>
</dbReference>
<feature type="compositionally biased region" description="Polar residues" evidence="4">
    <location>
        <begin position="1160"/>
        <end position="1169"/>
    </location>
</feature>
<dbReference type="Gene3D" id="2.130.10.10">
    <property type="entry name" value="YVTN repeat-like/Quinoprotein amine dehydrogenase"/>
    <property type="match status" value="1"/>
</dbReference>
<feature type="compositionally biased region" description="Basic residues" evidence="4">
    <location>
        <begin position="364"/>
        <end position="373"/>
    </location>
</feature>
<evidence type="ECO:0000256" key="1">
    <source>
        <dbReference type="ARBA" id="ARBA00022574"/>
    </source>
</evidence>
<feature type="region of interest" description="Disordered" evidence="4">
    <location>
        <begin position="44"/>
        <end position="195"/>
    </location>
</feature>
<dbReference type="PANTHER" id="PTHR44499">
    <property type="entry name" value="JOUBERIN"/>
    <property type="match status" value="1"/>
</dbReference>
<feature type="compositionally biased region" description="Basic and acidic residues" evidence="4">
    <location>
        <begin position="82"/>
        <end position="103"/>
    </location>
</feature>